<evidence type="ECO:0000256" key="6">
    <source>
        <dbReference type="SAM" id="SignalP"/>
    </source>
</evidence>
<dbReference type="InterPro" id="IPR001279">
    <property type="entry name" value="Metallo-B-lactamas"/>
</dbReference>
<dbReference type="SUPFAM" id="SSF81585">
    <property type="entry name" value="PsbU/PolX domain-like"/>
    <property type="match status" value="1"/>
</dbReference>
<protein>
    <submittedName>
        <fullName evidence="8">Competence protein ComEC</fullName>
    </submittedName>
</protein>
<dbReference type="OrthoDB" id="9761531at2"/>
<dbReference type="AlphaFoldDB" id="A0A1H9U7M5"/>
<dbReference type="Gene3D" id="1.10.150.320">
    <property type="entry name" value="Photosystem II 12 kDa extrinsic protein"/>
    <property type="match status" value="1"/>
</dbReference>
<keyword evidence="9" id="KW-1185">Reference proteome</keyword>
<evidence type="ECO:0000256" key="2">
    <source>
        <dbReference type="ARBA" id="ARBA00022723"/>
    </source>
</evidence>
<name>A0A1H9U7M5_9BACI</name>
<dbReference type="SMART" id="SM00849">
    <property type="entry name" value="Lactamase_B"/>
    <property type="match status" value="1"/>
</dbReference>
<feature type="domain" description="Metallo-beta-lactamase" evidence="7">
    <location>
        <begin position="135"/>
        <end position="330"/>
    </location>
</feature>
<dbReference type="InterPro" id="IPR052159">
    <property type="entry name" value="Competence_DNA_uptake"/>
</dbReference>
<dbReference type="RefSeq" id="WP_093072964.1">
    <property type="nucleotide sequence ID" value="NZ_FOGV01000013.1"/>
</dbReference>
<dbReference type="SUPFAM" id="SSF56281">
    <property type="entry name" value="Metallo-hydrolase/oxidoreductase"/>
    <property type="match status" value="1"/>
</dbReference>
<dbReference type="InterPro" id="IPR035681">
    <property type="entry name" value="ComA-like_MBL"/>
</dbReference>
<keyword evidence="3" id="KW-0378">Hydrolase</keyword>
<evidence type="ECO:0000256" key="1">
    <source>
        <dbReference type="ARBA" id="ARBA00001947"/>
    </source>
</evidence>
<comment type="cofactor">
    <cofactor evidence="1">
        <name>Zn(2+)</name>
        <dbReference type="ChEBI" id="CHEBI:29105"/>
    </cofactor>
</comment>
<dbReference type="GO" id="GO:0017001">
    <property type="term" value="P:antibiotic catabolic process"/>
    <property type="evidence" value="ECO:0007669"/>
    <property type="project" value="InterPro"/>
</dbReference>
<dbReference type="GO" id="GO:0008270">
    <property type="term" value="F:zinc ion binding"/>
    <property type="evidence" value="ECO:0007669"/>
    <property type="project" value="InterPro"/>
</dbReference>
<dbReference type="PANTHER" id="PTHR30619:SF7">
    <property type="entry name" value="BETA-LACTAMASE DOMAIN PROTEIN"/>
    <property type="match status" value="1"/>
</dbReference>
<evidence type="ECO:0000313" key="9">
    <source>
        <dbReference type="Proteomes" id="UP000199318"/>
    </source>
</evidence>
<feature type="compositionally biased region" description="Acidic residues" evidence="5">
    <location>
        <begin position="24"/>
        <end position="41"/>
    </location>
</feature>
<keyword evidence="2" id="KW-0479">Metal-binding</keyword>
<dbReference type="PANTHER" id="PTHR30619">
    <property type="entry name" value="DNA INTERNALIZATION/COMPETENCE PROTEIN COMEC/REC2"/>
    <property type="match status" value="1"/>
</dbReference>
<accession>A0A1H9U7M5</accession>
<proteinExistence type="predicted"/>
<reference evidence="9" key="1">
    <citation type="submission" date="2016-10" db="EMBL/GenBank/DDBJ databases">
        <authorList>
            <person name="de Groot N.N."/>
        </authorList>
    </citation>
    <scope>NUCLEOTIDE SEQUENCE [LARGE SCALE GENOMIC DNA]</scope>
    <source>
        <strain evidence="9">10nlg</strain>
    </source>
</reference>
<evidence type="ECO:0000313" key="8">
    <source>
        <dbReference type="EMBL" id="SES05103.1"/>
    </source>
</evidence>
<gene>
    <name evidence="8" type="ORF">SAMN05444126_1131</name>
</gene>
<feature type="compositionally biased region" description="Low complexity" evidence="5">
    <location>
        <begin position="88"/>
        <end position="115"/>
    </location>
</feature>
<dbReference type="Gene3D" id="3.60.15.10">
    <property type="entry name" value="Ribonuclease Z/Hydroxyacylglutathione hydrolase-like"/>
    <property type="match status" value="1"/>
</dbReference>
<evidence type="ECO:0000259" key="7">
    <source>
        <dbReference type="SMART" id="SM00849"/>
    </source>
</evidence>
<feature type="compositionally biased region" description="Low complexity" evidence="5">
    <location>
        <begin position="387"/>
        <end position="397"/>
    </location>
</feature>
<dbReference type="EMBL" id="FOGV01000013">
    <property type="protein sequence ID" value="SES05103.1"/>
    <property type="molecule type" value="Genomic_DNA"/>
</dbReference>
<dbReference type="Pfam" id="PF00753">
    <property type="entry name" value="Lactamase_B"/>
    <property type="match status" value="1"/>
</dbReference>
<feature type="compositionally biased region" description="Low complexity" evidence="5">
    <location>
        <begin position="45"/>
        <end position="54"/>
    </location>
</feature>
<comment type="caution">
    <text evidence="8">The sequence shown here is derived from an EMBL/GenBank/DDBJ whole genome shotgun (WGS) entry which is preliminary data.</text>
</comment>
<feature type="chain" id="PRO_5011709459" evidence="6">
    <location>
        <begin position="23"/>
        <end position="477"/>
    </location>
</feature>
<feature type="compositionally biased region" description="Acidic residues" evidence="5">
    <location>
        <begin position="55"/>
        <end position="87"/>
    </location>
</feature>
<dbReference type="Pfam" id="PF12836">
    <property type="entry name" value="HHH_3"/>
    <property type="match status" value="1"/>
</dbReference>
<keyword evidence="6" id="KW-0732">Signal</keyword>
<dbReference type="PROSITE" id="PS00743">
    <property type="entry name" value="BETA_LACTAMASE_B_1"/>
    <property type="match status" value="1"/>
</dbReference>
<keyword evidence="4" id="KW-0862">Zinc</keyword>
<organism evidence="8 9">
    <name type="scientific">Salisediminibacterium halotolerans</name>
    <dbReference type="NCBI Taxonomy" id="517425"/>
    <lineage>
        <taxon>Bacteria</taxon>
        <taxon>Bacillati</taxon>
        <taxon>Bacillota</taxon>
        <taxon>Bacilli</taxon>
        <taxon>Bacillales</taxon>
        <taxon>Bacillaceae</taxon>
        <taxon>Salisediminibacterium</taxon>
    </lineage>
</organism>
<dbReference type="CDD" id="cd07731">
    <property type="entry name" value="ComA-like_MBL-fold"/>
    <property type="match status" value="1"/>
</dbReference>
<feature type="signal peptide" evidence="6">
    <location>
        <begin position="1"/>
        <end position="22"/>
    </location>
</feature>
<dbReference type="Proteomes" id="UP000199318">
    <property type="component" value="Unassembled WGS sequence"/>
</dbReference>
<feature type="region of interest" description="Disordered" evidence="5">
    <location>
        <begin position="357"/>
        <end position="419"/>
    </location>
</feature>
<dbReference type="STRING" id="1464123.SAMN05444126_1131"/>
<evidence type="ECO:0000256" key="4">
    <source>
        <dbReference type="ARBA" id="ARBA00022833"/>
    </source>
</evidence>
<evidence type="ECO:0000256" key="3">
    <source>
        <dbReference type="ARBA" id="ARBA00022801"/>
    </source>
</evidence>
<dbReference type="PROSITE" id="PS51257">
    <property type="entry name" value="PROKAR_LIPOPROTEIN"/>
    <property type="match status" value="1"/>
</dbReference>
<feature type="region of interest" description="Disordered" evidence="5">
    <location>
        <begin position="24"/>
        <end position="120"/>
    </location>
</feature>
<dbReference type="InterPro" id="IPR001018">
    <property type="entry name" value="Beta-lactamase_class-B_CS"/>
</dbReference>
<dbReference type="InterPro" id="IPR036866">
    <property type="entry name" value="RibonucZ/Hydroxyglut_hydro"/>
</dbReference>
<dbReference type="GO" id="GO:0008800">
    <property type="term" value="F:beta-lactamase activity"/>
    <property type="evidence" value="ECO:0007669"/>
    <property type="project" value="InterPro"/>
</dbReference>
<sequence length="477" mass="50684">MHRLGVRLTVVSAALLLGAACANEDDTNGEVNEGADAEEERNEQAGNNEENSGADNEDNDENGDNEDTADADTNNDPDEDNDNDDNQNESAAAAANNEENENNAANDAGNNNNDSGEVETDSGLDVHFIDVDQADATLFEVTAPENDTYRLLFDTGDWNQTYALDYLEAQGITELDAMITSHPHADHIGGVDQIMDAGITVHELWMSGEETDTDTFERALDAAETHDVDLIEPRTGDEFTFGPLELEVVNPDRLTGDLHESSLAVRFDYGDVSLLFTGDAEDTAEARMAEKGEAVDADILQLGHHGSATSTTAPFLDAVDPSTAIYSAGEGNTYGHPHAEVIDRVKEAGIDLYGTDAHGTVRVESDGEDYTVETEHEGEVAPGDDGGSAANDDGAASESENGASLSEGDHDPAAGDCIDINSAPADELEEIHQIGEARAQELKDLRPFDSLSGLDAIDGIGDARVEEIEEEGLACVD</sequence>
<evidence type="ECO:0000256" key="5">
    <source>
        <dbReference type="SAM" id="MobiDB-lite"/>
    </source>
</evidence>